<dbReference type="STRING" id="1300344.I598_1933"/>
<dbReference type="Proteomes" id="UP000076794">
    <property type="component" value="Chromosome"/>
</dbReference>
<proteinExistence type="predicted"/>
<dbReference type="EMBL" id="CP014209">
    <property type="protein sequence ID" value="ANC31480.1"/>
    <property type="molecule type" value="Genomic_DNA"/>
</dbReference>
<dbReference type="PATRIC" id="fig|1300344.3.peg.1940"/>
<protein>
    <submittedName>
        <fullName evidence="1">Uncharacterized protein</fullName>
    </submittedName>
</protein>
<keyword evidence="2" id="KW-1185">Reference proteome</keyword>
<accession>A0A161ILQ8</accession>
<sequence length="75" mass="8554">MGLFRRRPGDDRTWGMRLTETFLPFFGPASIRRTPPRPPRPEDVAREAALRDSLQVVTRPDGHAYVVERPADPTP</sequence>
<dbReference type="OrthoDB" id="4829007at2"/>
<organism evidence="1 2">
    <name type="scientific">Isoptericola dokdonensis DS-3</name>
    <dbReference type="NCBI Taxonomy" id="1300344"/>
    <lineage>
        <taxon>Bacteria</taxon>
        <taxon>Bacillati</taxon>
        <taxon>Actinomycetota</taxon>
        <taxon>Actinomycetes</taxon>
        <taxon>Micrococcales</taxon>
        <taxon>Promicromonosporaceae</taxon>
        <taxon>Isoptericola</taxon>
    </lineage>
</organism>
<evidence type="ECO:0000313" key="2">
    <source>
        <dbReference type="Proteomes" id="UP000076794"/>
    </source>
</evidence>
<dbReference type="AlphaFoldDB" id="A0A161ILQ8"/>
<dbReference type="RefSeq" id="WP_068202771.1">
    <property type="nucleotide sequence ID" value="NZ_CP014209.1"/>
</dbReference>
<gene>
    <name evidence="1" type="ORF">I598_1933</name>
</gene>
<dbReference type="KEGG" id="ido:I598_1933"/>
<evidence type="ECO:0000313" key="1">
    <source>
        <dbReference type="EMBL" id="ANC31480.1"/>
    </source>
</evidence>
<reference evidence="1 2" key="1">
    <citation type="submission" date="2016-01" db="EMBL/GenBank/DDBJ databases">
        <title>Complete genome sequence of a soil Actinobacterium, Isoptericola dokdonensis DS-3.</title>
        <authorList>
            <person name="Kwon S.-K."/>
            <person name="Kim J.F."/>
        </authorList>
    </citation>
    <scope>NUCLEOTIDE SEQUENCE [LARGE SCALE GENOMIC DNA]</scope>
    <source>
        <strain evidence="1 2">DS-3</strain>
    </source>
</reference>
<name>A0A161ILQ8_9MICO</name>